<sequence>MLLPEKDARFKYCPLLTTSDNKLKFCLGSQCMMFCWKHPEHRQEDDLGYCGMAEKPMGAM</sequence>
<dbReference type="eggNOG" id="ENOG5031ABE">
    <property type="taxonomic scope" value="Bacteria"/>
</dbReference>
<dbReference type="KEGG" id="dgg:DGI_1892"/>
<evidence type="ECO:0000313" key="2">
    <source>
        <dbReference type="Proteomes" id="UP000016587"/>
    </source>
</evidence>
<gene>
    <name evidence="1" type="ORF">DGI_1892</name>
</gene>
<name>T2GBL7_MEGG1</name>
<dbReference type="PATRIC" id="fig|1121448.10.peg.1855"/>
<reference evidence="1 2" key="1">
    <citation type="journal article" date="2013" name="J. Bacteriol.">
        <title>Roles of HynAB and Ech, the only two hydrogenases found in the model sulfate reducer Desulfovibrio gigas.</title>
        <authorList>
            <person name="Morais-Silva F.O."/>
            <person name="Santos C.I."/>
            <person name="Rodrigues R."/>
            <person name="Pereira I.A."/>
            <person name="Rodrigues-Pousada C."/>
        </authorList>
    </citation>
    <scope>NUCLEOTIDE SEQUENCE [LARGE SCALE GENOMIC DNA]</scope>
    <source>
        <strain evidence="2">ATCC 19364 / DSM 1382 / NCIMB 9332 / VKM B-1759</strain>
    </source>
</reference>
<keyword evidence="2" id="KW-1185">Reference proteome</keyword>
<organism evidence="1 2">
    <name type="scientific">Megalodesulfovibrio gigas (strain ATCC 19364 / DSM 1382 / NCIMB 9332 / VKM B-1759)</name>
    <name type="common">Desulfovibrio gigas</name>
    <dbReference type="NCBI Taxonomy" id="1121448"/>
    <lineage>
        <taxon>Bacteria</taxon>
        <taxon>Pseudomonadati</taxon>
        <taxon>Thermodesulfobacteriota</taxon>
        <taxon>Desulfovibrionia</taxon>
        <taxon>Desulfovibrionales</taxon>
        <taxon>Desulfovibrionaceae</taxon>
        <taxon>Megalodesulfovibrio</taxon>
    </lineage>
</organism>
<evidence type="ECO:0000313" key="1">
    <source>
        <dbReference type="EMBL" id="AGW13678.1"/>
    </source>
</evidence>
<dbReference type="RefSeq" id="WP_021760548.1">
    <property type="nucleotide sequence ID" value="NC_022444.1"/>
</dbReference>
<dbReference type="HOGENOM" id="CLU_2933820_0_0_7"/>
<reference evidence="2" key="2">
    <citation type="submission" date="2013-07" db="EMBL/GenBank/DDBJ databases">
        <authorList>
            <person name="Morais-Silva F.O."/>
            <person name="Rezende A.M."/>
            <person name="Pimentel C."/>
            <person name="Resende D.M."/>
            <person name="Santos C.I."/>
            <person name="Clemente C."/>
            <person name="de Oliveira L.M."/>
            <person name="da Silva S.M."/>
            <person name="Costa D.A."/>
            <person name="Varela-Raposo A."/>
            <person name="Horacio E.C.A."/>
            <person name="Matos M."/>
            <person name="Flores O."/>
            <person name="Ruiz J.C."/>
            <person name="Rodrigues-Pousada C."/>
        </authorList>
    </citation>
    <scope>NUCLEOTIDE SEQUENCE [LARGE SCALE GENOMIC DNA]</scope>
    <source>
        <strain evidence="2">ATCC 19364 / DSM 1382 / NCIMB 9332 / VKM B-1759</strain>
    </source>
</reference>
<protein>
    <submittedName>
        <fullName evidence="1">Uncharacterized protein</fullName>
    </submittedName>
</protein>
<dbReference type="STRING" id="1121448.DGI_1892"/>
<dbReference type="AlphaFoldDB" id="T2GBL7"/>
<accession>T2GBL7</accession>
<dbReference type="Proteomes" id="UP000016587">
    <property type="component" value="Chromosome"/>
</dbReference>
<dbReference type="EMBL" id="CP006585">
    <property type="protein sequence ID" value="AGW13678.1"/>
    <property type="molecule type" value="Genomic_DNA"/>
</dbReference>
<proteinExistence type="predicted"/>
<dbReference type="OrthoDB" id="5459581at2"/>